<dbReference type="GO" id="GO:0003676">
    <property type="term" value="F:nucleic acid binding"/>
    <property type="evidence" value="ECO:0007669"/>
    <property type="project" value="InterPro"/>
</dbReference>
<evidence type="ECO:0000259" key="6">
    <source>
        <dbReference type="PROSITE" id="PS51194"/>
    </source>
</evidence>
<dbReference type="InterPro" id="IPR003593">
    <property type="entry name" value="AAA+_ATPase"/>
</dbReference>
<dbReference type="Pfam" id="PF00270">
    <property type="entry name" value="DEAD"/>
    <property type="match status" value="1"/>
</dbReference>
<keyword evidence="2" id="KW-0378">Hydrolase</keyword>
<dbReference type="GO" id="GO:0004386">
    <property type="term" value="F:helicase activity"/>
    <property type="evidence" value="ECO:0007669"/>
    <property type="project" value="UniProtKB-KW"/>
</dbReference>
<keyword evidence="4" id="KW-0067">ATP-binding</keyword>
<dbReference type="InterPro" id="IPR050474">
    <property type="entry name" value="Hel308_SKI2-like"/>
</dbReference>
<dbReference type="GO" id="GO:0005524">
    <property type="term" value="F:ATP binding"/>
    <property type="evidence" value="ECO:0007669"/>
    <property type="project" value="UniProtKB-KW"/>
</dbReference>
<dbReference type="SMART" id="SM00487">
    <property type="entry name" value="DEXDc"/>
    <property type="match status" value="1"/>
</dbReference>
<evidence type="ECO:0000313" key="7">
    <source>
        <dbReference type="EMBL" id="TWA85128.1"/>
    </source>
</evidence>
<dbReference type="EMBL" id="VITH01000004">
    <property type="protein sequence ID" value="TWA85128.1"/>
    <property type="molecule type" value="Genomic_DNA"/>
</dbReference>
<evidence type="ECO:0000256" key="1">
    <source>
        <dbReference type="ARBA" id="ARBA00022741"/>
    </source>
</evidence>
<accession>A0A560CJU3</accession>
<dbReference type="AlphaFoldDB" id="A0A560CJU3"/>
<feature type="domain" description="Helicase C-terminal" evidence="6">
    <location>
        <begin position="372"/>
        <end position="576"/>
    </location>
</feature>
<organism evidence="7 8">
    <name type="scientific">Azospirillum brasilense</name>
    <dbReference type="NCBI Taxonomy" id="192"/>
    <lineage>
        <taxon>Bacteria</taxon>
        <taxon>Pseudomonadati</taxon>
        <taxon>Pseudomonadota</taxon>
        <taxon>Alphaproteobacteria</taxon>
        <taxon>Rhodospirillales</taxon>
        <taxon>Azospirillaceae</taxon>
        <taxon>Azospirillum</taxon>
    </lineage>
</organism>
<sequence length="862" mass="94881">MLNELADRIWANPRFQTELLTLVAARVRRSALGEGAADGADTLDDEGLARLLQSAAVLAQSAEAAHKEAAFRITTAIYTLYGGEYDRLPQLLYLVLSRLGNFPAIRFSHGTLQAPEGLPLPVAIEAGHRLIGNTVTVRRTALGSSEIVLTDFQRDVWSALEEGASLGTSAPTSAGKSFLLQAFIRRLWAAAPRPRVVYIVPTRALINQVSGELVAALRSDGADEVGVVTVPLTADQPVPNDALFVMTQERLQLILMNHPEAAFDLVIVDEAQAVGDGGRGVILTAVLEELTRRNAAVQMFFASPNLSNPQIFGRLFGLKNYRHHKSRDIAVAQNLIHLDTSGADPRRIRVSLNMGGAKLPLGEVVASDDLTGVKQATVHLANLFGQGGQSLVYAKGAADCQGLATGLMQLEAARAEAAGSPEPRAERKQLSAFIKESVHPKFALAETVLNGVGFHYGAMPPLLRRSIEDAFRNAELKFLVSTSTLLHGLNLPARSLFLNRPRRGNKSPLESVDFWNLAGRAGRLGKEFEGDVYLIDYDEWPSQPLTGNREVEIRSTLEEHVRERSEELIAYIGEPDRKPDRSGADEFENTFTKLYADHRAGQLDETLDRLEVPPRSDVRVQLSEALHAAGQLVRLDDAVVRASPTVSVYRQQRLYDYMLAQIAKEGPEYLMPVHPLSPGAYNSLVAIFKRCHTHIFQWPAADRSHLRAAVFAHPWMCGDPLPQIIDAHFEYEMKRNERYTIAKAILATLKAIEEDVRFTYVRLTGCYNTLLKRALTEKGHADFAERIVPIPMFMEVGACSQTMMSFISMGLSRISSRKLAGEAARQNMGPAEAKVWVRTQDLDVLGVSPIIIREIKRALQAA</sequence>
<reference evidence="7 8" key="1">
    <citation type="submission" date="2019-06" db="EMBL/GenBank/DDBJ databases">
        <title>Genomic Encyclopedia of Type Strains, Phase IV (KMG-V): Genome sequencing to study the core and pangenomes of soil and plant-associated prokaryotes.</title>
        <authorList>
            <person name="Whitman W."/>
        </authorList>
    </citation>
    <scope>NUCLEOTIDE SEQUENCE [LARGE SCALE GENOMIC DNA]</scope>
    <source>
        <strain evidence="7 8">BR 11650</strain>
    </source>
</reference>
<dbReference type="SMART" id="SM00382">
    <property type="entry name" value="AAA"/>
    <property type="match status" value="1"/>
</dbReference>
<dbReference type="InterPro" id="IPR027417">
    <property type="entry name" value="P-loop_NTPase"/>
</dbReference>
<dbReference type="RefSeq" id="WP_145682472.1">
    <property type="nucleotide sequence ID" value="NZ_VITH01000004.1"/>
</dbReference>
<keyword evidence="1" id="KW-0547">Nucleotide-binding</keyword>
<feature type="domain" description="Helicase ATP-binding" evidence="5">
    <location>
        <begin position="157"/>
        <end position="305"/>
    </location>
</feature>
<dbReference type="Proteomes" id="UP000318529">
    <property type="component" value="Unassembled WGS sequence"/>
</dbReference>
<dbReference type="GO" id="GO:0016787">
    <property type="term" value="F:hydrolase activity"/>
    <property type="evidence" value="ECO:0007669"/>
    <property type="project" value="UniProtKB-KW"/>
</dbReference>
<name>A0A560CJU3_AZOBR</name>
<evidence type="ECO:0000259" key="5">
    <source>
        <dbReference type="PROSITE" id="PS51192"/>
    </source>
</evidence>
<dbReference type="Pfam" id="PF00271">
    <property type="entry name" value="Helicase_C"/>
    <property type="match status" value="1"/>
</dbReference>
<dbReference type="InterPro" id="IPR001650">
    <property type="entry name" value="Helicase_C-like"/>
</dbReference>
<gene>
    <name evidence="7" type="ORF">FBZ83_104400</name>
</gene>
<dbReference type="InterPro" id="IPR011545">
    <property type="entry name" value="DEAD/DEAH_box_helicase_dom"/>
</dbReference>
<evidence type="ECO:0000256" key="4">
    <source>
        <dbReference type="ARBA" id="ARBA00022840"/>
    </source>
</evidence>
<dbReference type="Gene3D" id="3.40.50.300">
    <property type="entry name" value="P-loop containing nucleotide triphosphate hydrolases"/>
    <property type="match status" value="2"/>
</dbReference>
<dbReference type="SMART" id="SM00490">
    <property type="entry name" value="HELICc"/>
    <property type="match status" value="1"/>
</dbReference>
<keyword evidence="3 7" id="KW-0347">Helicase</keyword>
<dbReference type="PANTHER" id="PTHR47961">
    <property type="entry name" value="DNA POLYMERASE THETA, PUTATIVE (AFU_ORTHOLOGUE AFUA_1G05260)-RELATED"/>
    <property type="match status" value="1"/>
</dbReference>
<dbReference type="InterPro" id="IPR014001">
    <property type="entry name" value="Helicase_ATP-bd"/>
</dbReference>
<dbReference type="PROSITE" id="PS51192">
    <property type="entry name" value="HELICASE_ATP_BIND_1"/>
    <property type="match status" value="1"/>
</dbReference>
<comment type="caution">
    <text evidence="7">The sequence shown here is derived from an EMBL/GenBank/DDBJ whole genome shotgun (WGS) entry which is preliminary data.</text>
</comment>
<dbReference type="SUPFAM" id="SSF52540">
    <property type="entry name" value="P-loop containing nucleoside triphosphate hydrolases"/>
    <property type="match status" value="1"/>
</dbReference>
<protein>
    <submittedName>
        <fullName evidence="7">RAD3-like DEAD/DEAH box helicase</fullName>
    </submittedName>
</protein>
<proteinExistence type="predicted"/>
<dbReference type="PROSITE" id="PS51194">
    <property type="entry name" value="HELICASE_CTER"/>
    <property type="match status" value="1"/>
</dbReference>
<dbReference type="PANTHER" id="PTHR47961:SF6">
    <property type="entry name" value="DNA-DIRECTED DNA POLYMERASE"/>
    <property type="match status" value="1"/>
</dbReference>
<evidence type="ECO:0000256" key="2">
    <source>
        <dbReference type="ARBA" id="ARBA00022801"/>
    </source>
</evidence>
<evidence type="ECO:0000256" key="3">
    <source>
        <dbReference type="ARBA" id="ARBA00022806"/>
    </source>
</evidence>
<evidence type="ECO:0000313" key="8">
    <source>
        <dbReference type="Proteomes" id="UP000318529"/>
    </source>
</evidence>